<dbReference type="AlphaFoldDB" id="A0A2R5G1P1"/>
<sequence length="78" mass="8928">MEGSEDGLARQRQLDALERLCTAVHGMKREVEELNDKVTEVNGAFSRVERKLDAMTLPFQSAVFEFQAQDENRLMNAR</sequence>
<dbReference type="Proteomes" id="UP000241890">
    <property type="component" value="Unassembled WGS sequence"/>
</dbReference>
<evidence type="ECO:0000256" key="1">
    <source>
        <dbReference type="SAM" id="Coils"/>
    </source>
</evidence>
<accession>A0A2R5G1P1</accession>
<dbReference type="EMBL" id="BEYU01000009">
    <property type="protein sequence ID" value="GBG24937.1"/>
    <property type="molecule type" value="Genomic_DNA"/>
</dbReference>
<evidence type="ECO:0000313" key="3">
    <source>
        <dbReference type="Proteomes" id="UP000241890"/>
    </source>
</evidence>
<reference evidence="2 3" key="1">
    <citation type="submission" date="2017-12" db="EMBL/GenBank/DDBJ databases">
        <title>Sequencing, de novo assembly and annotation of complete genome of a new Thraustochytrid species, strain FCC1311.</title>
        <authorList>
            <person name="Sedici K."/>
            <person name="Godart F."/>
            <person name="Aiese Cigliano R."/>
            <person name="Sanseverino W."/>
            <person name="Barakat M."/>
            <person name="Ortet P."/>
            <person name="Marechal E."/>
            <person name="Cagnac O."/>
            <person name="Amato A."/>
        </authorList>
    </citation>
    <scope>NUCLEOTIDE SEQUENCE [LARGE SCALE GENOMIC DNA]</scope>
</reference>
<comment type="caution">
    <text evidence="2">The sequence shown here is derived from an EMBL/GenBank/DDBJ whole genome shotgun (WGS) entry which is preliminary data.</text>
</comment>
<keyword evidence="1" id="KW-0175">Coiled coil</keyword>
<dbReference type="OrthoDB" id="74134at2759"/>
<feature type="coiled-coil region" evidence="1">
    <location>
        <begin position="17"/>
        <end position="51"/>
    </location>
</feature>
<organism evidence="2 3">
    <name type="scientific">Hondaea fermentalgiana</name>
    <dbReference type="NCBI Taxonomy" id="2315210"/>
    <lineage>
        <taxon>Eukaryota</taxon>
        <taxon>Sar</taxon>
        <taxon>Stramenopiles</taxon>
        <taxon>Bigyra</taxon>
        <taxon>Labyrinthulomycetes</taxon>
        <taxon>Thraustochytrida</taxon>
        <taxon>Thraustochytriidae</taxon>
        <taxon>Hondaea</taxon>
    </lineage>
</organism>
<proteinExistence type="predicted"/>
<dbReference type="InParanoid" id="A0A2R5G1P1"/>
<evidence type="ECO:0000313" key="2">
    <source>
        <dbReference type="EMBL" id="GBG24937.1"/>
    </source>
</evidence>
<name>A0A2R5G1P1_9STRA</name>
<keyword evidence="3" id="KW-1185">Reference proteome</keyword>
<gene>
    <name evidence="2" type="ORF">FCC1311_011542</name>
</gene>
<protein>
    <submittedName>
        <fullName evidence="2">Uncharacterized protein</fullName>
    </submittedName>
</protein>